<dbReference type="eggNOG" id="KOG0521">
    <property type="taxonomic scope" value="Eukaryota"/>
</dbReference>
<dbReference type="Pfam" id="PF01412">
    <property type="entry name" value="ArfGap"/>
    <property type="match status" value="1"/>
</dbReference>
<dbReference type="SUPFAM" id="SSF57863">
    <property type="entry name" value="ArfGap/RecO-like zinc finger"/>
    <property type="match status" value="1"/>
</dbReference>
<sequence>MGTPFRIPFAYQHAENANVNLTKLVLTNELDSVRIVVGLDETKGIESIKKVHTNTLEPINELTSYIENPDSEEKNEFPLLVRIDPTFNRLKLNVTIRPTTDFSNRSLIIVKSTGNSDIEKLKPQLYDDSSFENAVEISKLEYKKLPIEFNDHSFQRLIINDVFDKSIVNDSKLTISLWEHDPESNDYNYLLNFSVWIDTYTKEQTVENRSISSNGTTSEEKLQESRLFNLGDFRREFNLNIEDGPEFRKALSDYESRIPKAKKVYASLIEDFKALEQSLRRLSLTKLRIMEGINSLLDLHSKSLLQEFGFKRDFDKTFKSMFEPFEKNLKFFLTEVCSHSLLLKIAHNLSSDLLDLGLSGVGGASSNSQSSTSVELLQRRKQFENDSKEYYSWLNKYLSNEKERPESKLLAKRKAFEISKFDYLNHLNKITNNQYINGLWEDLFKFMNVKYDEHNCKFLDFNSYRDKKLSQQLIGENYQLYIHALLRFNSEKYQFRQKIEACQTNEELTNLIRFNRLSHHSMNKSTSMAATSSAITGTNDFIITPENIDLIFSDSQPPIESIASESEMSGILFALGGQGKQGWHKEWVVLNKGQLKEYADWRKGKTPINKPIEVVLSSVKPVTYDKRQFCFEIITSRGAKHVFQAINDNERDKWVKALYNAGQVVNTQRLKKRFGNNSNGHAGKSSSDKKKLGKLITNFVEKPENIGRYIADLVEKPIIPGQSKDRSVSPVSIISKAPTVLEKDYLTLVKSIPESDNNICLDCGSTESVEWVSINTLSCFCVQCASCHRNIGSHITRIRSLKLDKFDNEAELLLKYINNRHVNSFLEENMNPSEKINSNVTNEARLDFIRKKYQVKKYKSVIPDINNQLIKAIQKINIPDVLKYILCGGDININIQINIPNRTDYLVISLFEYSLRKFIEIEDDLMLTSEPKKLFIISELLILNGCKIDSISGVNSDLGLTEDATKYWKLRSVKLGGGFLTP</sequence>
<keyword evidence="1 5" id="KW-0479">Metal-binding</keyword>
<dbReference type="AlphaFoldDB" id="G3AFD8"/>
<keyword evidence="5" id="KW-0343">GTPase activation</keyword>
<dbReference type="STRING" id="619300.G3AFD8"/>
<dbReference type="Gene3D" id="1.10.220.150">
    <property type="entry name" value="Arf GTPase activating protein"/>
    <property type="match status" value="1"/>
</dbReference>
<dbReference type="PROSITE" id="PS50003">
    <property type="entry name" value="PH_DOMAIN"/>
    <property type="match status" value="1"/>
</dbReference>
<dbReference type="KEGG" id="spaa:SPAPADRAFT_47992"/>
<evidence type="ECO:0000256" key="5">
    <source>
        <dbReference type="RuleBase" id="RU369028"/>
    </source>
</evidence>
<dbReference type="InterPro" id="IPR001164">
    <property type="entry name" value="ArfGAP_dom"/>
</dbReference>
<dbReference type="GO" id="GO:0006891">
    <property type="term" value="P:intra-Golgi vesicle-mediated transport"/>
    <property type="evidence" value="ECO:0007669"/>
    <property type="project" value="TreeGrafter"/>
</dbReference>
<evidence type="ECO:0000313" key="9">
    <source>
        <dbReference type="Proteomes" id="UP000000709"/>
    </source>
</evidence>
<keyword evidence="9" id="KW-1185">Reference proteome</keyword>
<feature type="domain" description="Arf-GAP" evidence="7">
    <location>
        <begin position="743"/>
        <end position="869"/>
    </location>
</feature>
<dbReference type="GO" id="GO:0005768">
    <property type="term" value="C:endosome"/>
    <property type="evidence" value="ECO:0007669"/>
    <property type="project" value="TreeGrafter"/>
</dbReference>
<gene>
    <name evidence="8" type="ORF">SPAPADRAFT_47992</name>
</gene>
<dbReference type="InterPro" id="IPR001849">
    <property type="entry name" value="PH_domain"/>
</dbReference>
<dbReference type="Gene3D" id="1.20.1270.60">
    <property type="entry name" value="Arfaptin homology (AH) domain/BAR domain"/>
    <property type="match status" value="1"/>
</dbReference>
<dbReference type="InterPro" id="IPR027267">
    <property type="entry name" value="AH/BAR_dom_sf"/>
</dbReference>
<dbReference type="InterPro" id="IPR037278">
    <property type="entry name" value="ARFGAP/RecO"/>
</dbReference>
<reference evidence="8 9" key="1">
    <citation type="journal article" date="2011" name="Proc. Natl. Acad. Sci. U.S.A.">
        <title>Comparative genomics of xylose-fermenting fungi for enhanced biofuel production.</title>
        <authorList>
            <person name="Wohlbach D.J."/>
            <person name="Kuo A."/>
            <person name="Sato T.K."/>
            <person name="Potts K.M."/>
            <person name="Salamov A.A."/>
            <person name="LaButti K.M."/>
            <person name="Sun H."/>
            <person name="Clum A."/>
            <person name="Pangilinan J.L."/>
            <person name="Lindquist E.A."/>
            <person name="Lucas S."/>
            <person name="Lapidus A."/>
            <person name="Jin M."/>
            <person name="Gunawan C."/>
            <person name="Balan V."/>
            <person name="Dale B.E."/>
            <person name="Jeffries T.W."/>
            <person name="Zinkel R."/>
            <person name="Barry K.W."/>
            <person name="Grigoriev I.V."/>
            <person name="Gasch A.P."/>
        </authorList>
    </citation>
    <scope>NUCLEOTIDE SEQUENCE [LARGE SCALE GENOMIC DNA]</scope>
    <source>
        <strain evidence="9">NRRL Y-27907 / 11-Y1</strain>
    </source>
</reference>
<protein>
    <recommendedName>
        <fullName evidence="5">ADP-ribosylation factor GTPase-activating protein</fullName>
    </recommendedName>
</protein>
<dbReference type="CDD" id="cd00821">
    <property type="entry name" value="PH"/>
    <property type="match status" value="1"/>
</dbReference>
<dbReference type="GO" id="GO:0005096">
    <property type="term" value="F:GTPase activator activity"/>
    <property type="evidence" value="ECO:0007669"/>
    <property type="project" value="UniProtKB-KW"/>
</dbReference>
<evidence type="ECO:0000256" key="2">
    <source>
        <dbReference type="ARBA" id="ARBA00022771"/>
    </source>
</evidence>
<dbReference type="InterPro" id="IPR011993">
    <property type="entry name" value="PH-like_dom_sf"/>
</dbReference>
<dbReference type="PANTHER" id="PTHR23180">
    <property type="entry name" value="CENTAURIN/ARF"/>
    <property type="match status" value="1"/>
</dbReference>
<dbReference type="GO" id="GO:0005802">
    <property type="term" value="C:trans-Golgi network"/>
    <property type="evidence" value="ECO:0007669"/>
    <property type="project" value="TreeGrafter"/>
</dbReference>
<proteinExistence type="predicted"/>
<evidence type="ECO:0000256" key="1">
    <source>
        <dbReference type="ARBA" id="ARBA00022723"/>
    </source>
</evidence>
<dbReference type="PANTHER" id="PTHR23180:SF160">
    <property type="entry name" value="ADP-RIBOSYLATION FACTOR GTPASE-ACTIVATING PROTEIN EFFECTOR PROTEIN 1"/>
    <property type="match status" value="1"/>
</dbReference>
<dbReference type="HOGENOM" id="CLU_316862_0_0_1"/>
<dbReference type="SMART" id="SM00105">
    <property type="entry name" value="ArfGap"/>
    <property type="match status" value="1"/>
</dbReference>
<dbReference type="Proteomes" id="UP000000709">
    <property type="component" value="Unassembled WGS sequence"/>
</dbReference>
<dbReference type="GeneID" id="18871163"/>
<dbReference type="OMA" id="QFRQMIE"/>
<dbReference type="SUPFAM" id="SSF103657">
    <property type="entry name" value="BAR/IMD domain-like"/>
    <property type="match status" value="1"/>
</dbReference>
<dbReference type="Gene3D" id="2.30.29.30">
    <property type="entry name" value="Pleckstrin-homology domain (PH domain)/Phosphotyrosine-binding domain (PTB)"/>
    <property type="match status" value="1"/>
</dbReference>
<dbReference type="Pfam" id="PF00169">
    <property type="entry name" value="PH"/>
    <property type="match status" value="1"/>
</dbReference>
<accession>G3AFD8</accession>
<keyword evidence="2 4" id="KW-0863">Zinc-finger</keyword>
<dbReference type="CDD" id="cd08204">
    <property type="entry name" value="ArfGap"/>
    <property type="match status" value="1"/>
</dbReference>
<evidence type="ECO:0000256" key="4">
    <source>
        <dbReference type="PROSITE-ProRule" id="PRU00288"/>
    </source>
</evidence>
<evidence type="ECO:0000256" key="3">
    <source>
        <dbReference type="ARBA" id="ARBA00022833"/>
    </source>
</evidence>
<keyword evidence="5" id="KW-0040">ANK repeat</keyword>
<name>G3AFD8_SPAPN</name>
<keyword evidence="5" id="KW-0677">Repeat</keyword>
<dbReference type="RefSeq" id="XP_007372339.1">
    <property type="nucleotide sequence ID" value="XM_007372277.1"/>
</dbReference>
<dbReference type="InParanoid" id="G3AFD8"/>
<comment type="subcellular location">
    <subcellularLocation>
        <location evidence="5">Cytoplasm</location>
    </subcellularLocation>
</comment>
<dbReference type="PROSITE" id="PS50115">
    <property type="entry name" value="ARFGAP"/>
    <property type="match status" value="1"/>
</dbReference>
<evidence type="ECO:0000313" key="8">
    <source>
        <dbReference type="EMBL" id="EGW34927.1"/>
    </source>
</evidence>
<dbReference type="CDD" id="cd07608">
    <property type="entry name" value="BAR_ArfGAP_fungi"/>
    <property type="match status" value="1"/>
</dbReference>
<dbReference type="InterPro" id="IPR045258">
    <property type="entry name" value="ACAP1/2/3-like"/>
</dbReference>
<comment type="function">
    <text evidence="5">GTPase-activating protein for the ADP ribosylation factor family.</text>
</comment>
<dbReference type="SMART" id="SM00233">
    <property type="entry name" value="PH"/>
    <property type="match status" value="1"/>
</dbReference>
<dbReference type="OrthoDB" id="10266696at2759"/>
<evidence type="ECO:0000259" key="7">
    <source>
        <dbReference type="PROSITE" id="PS50115"/>
    </source>
</evidence>
<feature type="domain" description="PH" evidence="6">
    <location>
        <begin position="565"/>
        <end position="663"/>
    </location>
</feature>
<organism evidence="9">
    <name type="scientific">Spathaspora passalidarum (strain NRRL Y-27907 / 11-Y1)</name>
    <dbReference type="NCBI Taxonomy" id="619300"/>
    <lineage>
        <taxon>Eukaryota</taxon>
        <taxon>Fungi</taxon>
        <taxon>Dikarya</taxon>
        <taxon>Ascomycota</taxon>
        <taxon>Saccharomycotina</taxon>
        <taxon>Pichiomycetes</taxon>
        <taxon>Debaryomycetaceae</taxon>
        <taxon>Spathaspora</taxon>
    </lineage>
</organism>
<evidence type="ECO:0000259" key="6">
    <source>
        <dbReference type="PROSITE" id="PS50003"/>
    </source>
</evidence>
<keyword evidence="3 5" id="KW-0862">Zinc</keyword>
<dbReference type="InterPro" id="IPR038508">
    <property type="entry name" value="ArfGAP_dom_sf"/>
</dbReference>
<dbReference type="SUPFAM" id="SSF50729">
    <property type="entry name" value="PH domain-like"/>
    <property type="match status" value="1"/>
</dbReference>
<keyword evidence="5" id="KW-0963">Cytoplasm</keyword>
<dbReference type="EMBL" id="GL996499">
    <property type="protein sequence ID" value="EGW34927.1"/>
    <property type="molecule type" value="Genomic_DNA"/>
</dbReference>
<dbReference type="GO" id="GO:0008270">
    <property type="term" value="F:zinc ion binding"/>
    <property type="evidence" value="ECO:0007669"/>
    <property type="project" value="UniProtKB-KW"/>
</dbReference>